<keyword evidence="3" id="KW-0418">Kinase</keyword>
<protein>
    <submittedName>
        <fullName evidence="3">Diacylglycerol kinase</fullName>
    </submittedName>
</protein>
<dbReference type="SUPFAM" id="SSF111331">
    <property type="entry name" value="NAD kinase/diacylglycerol kinase-like"/>
    <property type="match status" value="1"/>
</dbReference>
<proteinExistence type="predicted"/>
<dbReference type="GO" id="GO:0016301">
    <property type="term" value="F:kinase activity"/>
    <property type="evidence" value="ECO:0007669"/>
    <property type="project" value="UniProtKB-KW"/>
</dbReference>
<keyword evidence="4" id="KW-1185">Reference proteome</keyword>
<name>A0A5R9FJU9_9ACTN</name>
<dbReference type="Proteomes" id="UP000305906">
    <property type="component" value="Unassembled WGS sequence"/>
</dbReference>
<dbReference type="InterPro" id="IPR017438">
    <property type="entry name" value="ATP-NAD_kinase_N"/>
</dbReference>
<dbReference type="InterPro" id="IPR001206">
    <property type="entry name" value="Diacylglycerol_kinase_cat_dom"/>
</dbReference>
<dbReference type="InterPro" id="IPR016064">
    <property type="entry name" value="NAD/diacylglycerol_kinase_sf"/>
</dbReference>
<accession>A0A5R9FJU9</accession>
<comment type="caution">
    <text evidence="3">The sequence shown here is derived from an EMBL/GenBank/DDBJ whole genome shotgun (WGS) entry which is preliminary data.</text>
</comment>
<keyword evidence="3" id="KW-0808">Transferase</keyword>
<feature type="region of interest" description="Disordered" evidence="1">
    <location>
        <begin position="212"/>
        <end position="248"/>
    </location>
</feature>
<evidence type="ECO:0000313" key="4">
    <source>
        <dbReference type="Proteomes" id="UP000305906"/>
    </source>
</evidence>
<dbReference type="PROSITE" id="PS50146">
    <property type="entry name" value="DAGK"/>
    <property type="match status" value="1"/>
</dbReference>
<dbReference type="Gene3D" id="3.40.50.10330">
    <property type="entry name" value="Probable inorganic polyphosphate/atp-NAD kinase, domain 1"/>
    <property type="match status" value="1"/>
</dbReference>
<dbReference type="Pfam" id="PF00781">
    <property type="entry name" value="DAGK_cat"/>
    <property type="match status" value="1"/>
</dbReference>
<dbReference type="RefSeq" id="WP_138050907.1">
    <property type="nucleotide sequence ID" value="NZ_VBZC01000103.1"/>
</dbReference>
<feature type="domain" description="DAGKc" evidence="2">
    <location>
        <begin position="1"/>
        <end position="134"/>
    </location>
</feature>
<dbReference type="AlphaFoldDB" id="A0A5R9FJU9"/>
<evidence type="ECO:0000259" key="2">
    <source>
        <dbReference type="PROSITE" id="PS50146"/>
    </source>
</evidence>
<reference evidence="3 4" key="1">
    <citation type="submission" date="2019-05" db="EMBL/GenBank/DDBJ databases">
        <title>Streptomyces sp. NEAU-C151, a novel actinomycete isolated from soil.</title>
        <authorList>
            <person name="Han L."/>
            <person name="Jiang H."/>
        </authorList>
    </citation>
    <scope>NUCLEOTIDE SEQUENCE [LARGE SCALE GENOMIC DNA]</scope>
    <source>
        <strain evidence="3 4">NEAU-C151</strain>
    </source>
</reference>
<evidence type="ECO:0000256" key="1">
    <source>
        <dbReference type="SAM" id="MobiDB-lite"/>
    </source>
</evidence>
<dbReference type="EMBL" id="VBZC01000103">
    <property type="protein sequence ID" value="TLS39835.1"/>
    <property type="molecule type" value="Genomic_DNA"/>
</dbReference>
<sequence length="306" mass="31225">MTEVAVSDQLLLVIDPVARRKDGESVRIAKDVLSGGATTKVCLPDGPEEFARALARRGSRRPVVVGDDRTLLRAVSVLHRRRELAGCALSVVPVGTAVSLARSLGVPTGAVAAARAVLEGAERWMDMLVDDSDGVVLGDLRIPPVTGQQDAAEDAAEESSHPWLRTCTSFVRTLAARPARAAPGLGAAPGPSRLRVEVDGVTLVDLDRPVEAVSVTPGGPGSPGGWTGSAGSAGSAGSGGGGSGGARVEVRPASVGAEAAPMEAVARTITVSGAHFRYRADAVVSGPVLTRTWTVQEGAWGLMLPG</sequence>
<feature type="compositionally biased region" description="Gly residues" evidence="1">
    <location>
        <begin position="218"/>
        <end position="228"/>
    </location>
</feature>
<organism evidence="3 4">
    <name type="scientific">Streptomyces montanus</name>
    <dbReference type="NCBI Taxonomy" id="2580423"/>
    <lineage>
        <taxon>Bacteria</taxon>
        <taxon>Bacillati</taxon>
        <taxon>Actinomycetota</taxon>
        <taxon>Actinomycetes</taxon>
        <taxon>Kitasatosporales</taxon>
        <taxon>Streptomycetaceae</taxon>
        <taxon>Streptomyces</taxon>
    </lineage>
</organism>
<gene>
    <name evidence="3" type="ORF">FE633_44740</name>
</gene>
<evidence type="ECO:0000313" key="3">
    <source>
        <dbReference type="EMBL" id="TLS39835.1"/>
    </source>
</evidence>
<feature type="compositionally biased region" description="Gly residues" evidence="1">
    <location>
        <begin position="234"/>
        <end position="245"/>
    </location>
</feature>